<evidence type="ECO:0000313" key="1">
    <source>
        <dbReference type="EMBL" id="MBD2859154.1"/>
    </source>
</evidence>
<dbReference type="Proteomes" id="UP000610558">
    <property type="component" value="Unassembled WGS sequence"/>
</dbReference>
<protein>
    <submittedName>
        <fullName evidence="1">DUF2288 domain-containing protein</fullName>
    </submittedName>
</protein>
<dbReference type="RefSeq" id="WP_190764676.1">
    <property type="nucleotide sequence ID" value="NZ_JACXLD010000004.1"/>
</dbReference>
<comment type="caution">
    <text evidence="1">The sequence shown here is derived from an EMBL/GenBank/DDBJ whole genome shotgun (WGS) entry which is preliminary data.</text>
</comment>
<dbReference type="InterPro" id="IPR018741">
    <property type="entry name" value="DUF2288"/>
</dbReference>
<reference evidence="1" key="1">
    <citation type="submission" date="2020-09" db="EMBL/GenBank/DDBJ databases">
        <authorList>
            <person name="Yoon J.-W."/>
        </authorList>
    </citation>
    <scope>NUCLEOTIDE SEQUENCE</scope>
    <source>
        <strain evidence="1">KMU-158</strain>
    </source>
</reference>
<organism evidence="1 2">
    <name type="scientific">Spongiibacter pelagi</name>
    <dbReference type="NCBI Taxonomy" id="2760804"/>
    <lineage>
        <taxon>Bacteria</taxon>
        <taxon>Pseudomonadati</taxon>
        <taxon>Pseudomonadota</taxon>
        <taxon>Gammaproteobacteria</taxon>
        <taxon>Cellvibrionales</taxon>
        <taxon>Spongiibacteraceae</taxon>
        <taxon>Spongiibacter</taxon>
    </lineage>
</organism>
<dbReference type="AlphaFoldDB" id="A0A927C0S9"/>
<gene>
    <name evidence="1" type="ORF">IB286_09050</name>
</gene>
<name>A0A927C0S9_9GAMM</name>
<keyword evidence="2" id="KW-1185">Reference proteome</keyword>
<evidence type="ECO:0000313" key="2">
    <source>
        <dbReference type="Proteomes" id="UP000610558"/>
    </source>
</evidence>
<dbReference type="EMBL" id="JACXLD010000004">
    <property type="protein sequence ID" value="MBD2859154.1"/>
    <property type="molecule type" value="Genomic_DNA"/>
</dbReference>
<proteinExistence type="predicted"/>
<sequence length="98" mass="10915">MNDPHDDLLTKLNRETAKIAWSELDRFYATGAVVEVAASEDLVNVAKAMAEDDAAQISRLMGEGLLFKVDDQRAAQFQEGDRVLWAVVVAPWVLVQDR</sequence>
<accession>A0A927C0S9</accession>
<dbReference type="Pfam" id="PF10052">
    <property type="entry name" value="DUF2288"/>
    <property type="match status" value="1"/>
</dbReference>